<comment type="caution">
    <text evidence="2">The sequence shown here is derived from an EMBL/GenBank/DDBJ whole genome shotgun (WGS) entry which is preliminary data.</text>
</comment>
<dbReference type="PANTHER" id="PTHR35469:SF4">
    <property type="entry name" value="TRANSMEMBRANE PROTEIN"/>
    <property type="match status" value="1"/>
</dbReference>
<feature type="compositionally biased region" description="Low complexity" evidence="1">
    <location>
        <begin position="1"/>
        <end position="11"/>
    </location>
</feature>
<reference evidence="2" key="1">
    <citation type="submission" date="2022-08" db="EMBL/GenBank/DDBJ databases">
        <authorList>
            <person name="Gutierrez-Valencia J."/>
        </authorList>
    </citation>
    <scope>NUCLEOTIDE SEQUENCE</scope>
</reference>
<feature type="region of interest" description="Disordered" evidence="1">
    <location>
        <begin position="1"/>
        <end position="152"/>
    </location>
</feature>
<feature type="compositionally biased region" description="Low complexity" evidence="1">
    <location>
        <begin position="35"/>
        <end position="47"/>
    </location>
</feature>
<dbReference type="Proteomes" id="UP001154282">
    <property type="component" value="Unassembled WGS sequence"/>
</dbReference>
<sequence length="233" mass="25331">MASKSTAAATARDARRRKIVERGADRLALIAGRIPSLPSESSPTDSSHQSDSKHLLSDGATVGEPVSQPPNTLPNQIEQPQLQKTTDSVSCKDEASGRAVPEQDLTAVDSARGQAGSILDRPVSDEISDRLDQNPTAMGAASGTEQLPSERSFDESKSDKFWHHSVRKNQSCLFSGYRHSSRLIVSRIASPRERHSEGNSELQAPLPAAGNQCYNRACRNPFQQQPERFSNGR</sequence>
<dbReference type="PANTHER" id="PTHR35469">
    <property type="entry name" value="TRANSMEMBRANE PROTEIN"/>
    <property type="match status" value="1"/>
</dbReference>
<evidence type="ECO:0000256" key="1">
    <source>
        <dbReference type="SAM" id="MobiDB-lite"/>
    </source>
</evidence>
<dbReference type="AlphaFoldDB" id="A0AAV0JGQ1"/>
<protein>
    <submittedName>
        <fullName evidence="2">Uncharacterized protein</fullName>
    </submittedName>
</protein>
<name>A0AAV0JGQ1_9ROSI</name>
<keyword evidence="3" id="KW-1185">Reference proteome</keyword>
<evidence type="ECO:0000313" key="3">
    <source>
        <dbReference type="Proteomes" id="UP001154282"/>
    </source>
</evidence>
<feature type="compositionally biased region" description="Polar residues" evidence="1">
    <location>
        <begin position="73"/>
        <end position="89"/>
    </location>
</feature>
<gene>
    <name evidence="2" type="ORF">LITE_LOCUS14005</name>
</gene>
<organism evidence="2 3">
    <name type="scientific">Linum tenue</name>
    <dbReference type="NCBI Taxonomy" id="586396"/>
    <lineage>
        <taxon>Eukaryota</taxon>
        <taxon>Viridiplantae</taxon>
        <taxon>Streptophyta</taxon>
        <taxon>Embryophyta</taxon>
        <taxon>Tracheophyta</taxon>
        <taxon>Spermatophyta</taxon>
        <taxon>Magnoliopsida</taxon>
        <taxon>eudicotyledons</taxon>
        <taxon>Gunneridae</taxon>
        <taxon>Pentapetalae</taxon>
        <taxon>rosids</taxon>
        <taxon>fabids</taxon>
        <taxon>Malpighiales</taxon>
        <taxon>Linaceae</taxon>
        <taxon>Linum</taxon>
    </lineage>
</organism>
<evidence type="ECO:0000313" key="2">
    <source>
        <dbReference type="EMBL" id="CAI0408535.1"/>
    </source>
</evidence>
<accession>A0AAV0JGQ1</accession>
<dbReference type="EMBL" id="CAMGYJ010000005">
    <property type="protein sequence ID" value="CAI0408535.1"/>
    <property type="molecule type" value="Genomic_DNA"/>
</dbReference>
<feature type="compositionally biased region" description="Basic and acidic residues" evidence="1">
    <location>
        <begin position="122"/>
        <end position="132"/>
    </location>
</feature>
<proteinExistence type="predicted"/>